<sequence length="131" mass="15164">MKAIVSVVVFVLIIILSTCGLETKTLEQFYEGNLNDVTQIRILDGNTGYSKTVTDQTVIANFLDKIKDIKFIPEENQEDRDGFNYAIALYENEKDTFSFSLTRFNGHYYHTEPEILPIVDHFYKNLNVKEE</sequence>
<dbReference type="OrthoDB" id="2868629at2"/>
<dbReference type="AlphaFoldDB" id="A0A285CM00"/>
<protein>
    <submittedName>
        <fullName evidence="1">Uncharacterized protein</fullName>
    </submittedName>
</protein>
<organism evidence="1 2">
    <name type="scientific">Bacillus oleivorans</name>
    <dbReference type="NCBI Taxonomy" id="1448271"/>
    <lineage>
        <taxon>Bacteria</taxon>
        <taxon>Bacillati</taxon>
        <taxon>Bacillota</taxon>
        <taxon>Bacilli</taxon>
        <taxon>Bacillales</taxon>
        <taxon>Bacillaceae</taxon>
        <taxon>Bacillus</taxon>
    </lineage>
</organism>
<dbReference type="RefSeq" id="WP_097157763.1">
    <property type="nucleotide sequence ID" value="NZ_JBEPMQ010000001.1"/>
</dbReference>
<proteinExistence type="predicted"/>
<accession>A0A285CM00</accession>
<gene>
    <name evidence="1" type="ORF">SAMN05877753_102600</name>
</gene>
<evidence type="ECO:0000313" key="1">
    <source>
        <dbReference type="EMBL" id="SNX68571.1"/>
    </source>
</evidence>
<dbReference type="Proteomes" id="UP000219546">
    <property type="component" value="Unassembled WGS sequence"/>
</dbReference>
<name>A0A285CM00_9BACI</name>
<dbReference type="EMBL" id="OAOP01000002">
    <property type="protein sequence ID" value="SNX68571.1"/>
    <property type="molecule type" value="Genomic_DNA"/>
</dbReference>
<evidence type="ECO:0000313" key="2">
    <source>
        <dbReference type="Proteomes" id="UP000219546"/>
    </source>
</evidence>
<reference evidence="1 2" key="1">
    <citation type="submission" date="2017-08" db="EMBL/GenBank/DDBJ databases">
        <authorList>
            <person name="de Groot N.N."/>
        </authorList>
    </citation>
    <scope>NUCLEOTIDE SEQUENCE [LARGE SCALE GENOMIC DNA]</scope>
    <source>
        <strain evidence="1 2">JC228</strain>
    </source>
</reference>
<keyword evidence="2" id="KW-1185">Reference proteome</keyword>